<evidence type="ECO:0000313" key="2">
    <source>
        <dbReference type="EMBL" id="QBZ98728.1"/>
    </source>
</evidence>
<dbReference type="Pfam" id="PF13858">
    <property type="entry name" value="DUF4199"/>
    <property type="match status" value="1"/>
</dbReference>
<organism evidence="2 3">
    <name type="scientific">Flavobacterium sangjuense</name>
    <dbReference type="NCBI Taxonomy" id="2518177"/>
    <lineage>
        <taxon>Bacteria</taxon>
        <taxon>Pseudomonadati</taxon>
        <taxon>Bacteroidota</taxon>
        <taxon>Flavobacteriia</taxon>
        <taxon>Flavobacteriales</taxon>
        <taxon>Flavobacteriaceae</taxon>
        <taxon>Flavobacterium</taxon>
    </lineage>
</organism>
<keyword evidence="1" id="KW-0472">Membrane</keyword>
<evidence type="ECO:0000256" key="1">
    <source>
        <dbReference type="SAM" id="Phobius"/>
    </source>
</evidence>
<accession>A0A4P7PUT9</accession>
<proteinExistence type="predicted"/>
<protein>
    <recommendedName>
        <fullName evidence="4">DUF4199 domain-containing protein</fullName>
    </recommendedName>
</protein>
<keyword evidence="3" id="KW-1185">Reference proteome</keyword>
<feature type="transmembrane region" description="Helical" evidence="1">
    <location>
        <begin position="75"/>
        <end position="93"/>
    </location>
</feature>
<sequence>MKKIILTYGLIAGAIVTAFMAYGVYSLNKNPDYEGSMILGYTGMLVAFSFVFIGVKNYRDKQNNGAITFGRALKIGALISLIASTIYVGVWLIEYYCLYPDFMEKYSAAAIQKMSTSGISATELKAKTDEMLMMKEMYKNPFWVIVFTYVEVLIPIGLLVPIISALILKRKVQSA</sequence>
<dbReference type="RefSeq" id="WP_136152618.1">
    <property type="nucleotide sequence ID" value="NZ_CP038810.1"/>
</dbReference>
<name>A0A4P7PUT9_9FLAO</name>
<keyword evidence="1" id="KW-0812">Transmembrane</keyword>
<dbReference type="EMBL" id="CP038810">
    <property type="protein sequence ID" value="QBZ98728.1"/>
    <property type="molecule type" value="Genomic_DNA"/>
</dbReference>
<feature type="transmembrane region" description="Helical" evidence="1">
    <location>
        <begin position="142"/>
        <end position="168"/>
    </location>
</feature>
<dbReference type="OrthoDB" id="6384283at2"/>
<evidence type="ECO:0008006" key="4">
    <source>
        <dbReference type="Google" id="ProtNLM"/>
    </source>
</evidence>
<dbReference type="KEGG" id="fsn:GS03_02238"/>
<feature type="transmembrane region" description="Helical" evidence="1">
    <location>
        <begin position="5"/>
        <end position="25"/>
    </location>
</feature>
<feature type="transmembrane region" description="Helical" evidence="1">
    <location>
        <begin position="37"/>
        <end position="55"/>
    </location>
</feature>
<keyword evidence="1" id="KW-1133">Transmembrane helix</keyword>
<dbReference type="InterPro" id="IPR025250">
    <property type="entry name" value="DUF4199"/>
</dbReference>
<reference evidence="2 3" key="1">
    <citation type="submission" date="2019-04" db="EMBL/GenBank/DDBJ databases">
        <title>Flavobacterium sp. GS03.</title>
        <authorList>
            <person name="Kim H."/>
        </authorList>
    </citation>
    <scope>NUCLEOTIDE SEQUENCE [LARGE SCALE GENOMIC DNA]</scope>
    <source>
        <strain evidence="2 3">GS03</strain>
    </source>
</reference>
<dbReference type="AlphaFoldDB" id="A0A4P7PUT9"/>
<gene>
    <name evidence="2" type="ORF">GS03_02238</name>
</gene>
<dbReference type="Proteomes" id="UP000296862">
    <property type="component" value="Chromosome"/>
</dbReference>
<evidence type="ECO:0000313" key="3">
    <source>
        <dbReference type="Proteomes" id="UP000296862"/>
    </source>
</evidence>